<name>A0A917QWH4_9ACTN</name>
<protein>
    <submittedName>
        <fullName evidence="2">Uncharacterized protein</fullName>
    </submittedName>
</protein>
<evidence type="ECO:0000256" key="1">
    <source>
        <dbReference type="SAM" id="MobiDB-lite"/>
    </source>
</evidence>
<dbReference type="EMBL" id="BMNT01000006">
    <property type="protein sequence ID" value="GGK72208.1"/>
    <property type="molecule type" value="Genomic_DNA"/>
</dbReference>
<evidence type="ECO:0000313" key="2">
    <source>
        <dbReference type="EMBL" id="GGK72208.1"/>
    </source>
</evidence>
<dbReference type="AlphaFoldDB" id="A0A917QWH4"/>
<sequence length="72" mass="8201">METATGTSASRVLERQRNGVVSSEEQWENGGVICEECKDHRHDDCRGGSWCDCQHRSSQEPRESLLVWRHTG</sequence>
<feature type="compositionally biased region" description="Polar residues" evidence="1">
    <location>
        <begin position="1"/>
        <end position="10"/>
    </location>
</feature>
<feature type="region of interest" description="Disordered" evidence="1">
    <location>
        <begin position="1"/>
        <end position="24"/>
    </location>
</feature>
<evidence type="ECO:0000313" key="3">
    <source>
        <dbReference type="Proteomes" id="UP000645217"/>
    </source>
</evidence>
<comment type="caution">
    <text evidence="2">The sequence shown here is derived from an EMBL/GenBank/DDBJ whole genome shotgun (WGS) entry which is preliminary data.</text>
</comment>
<proteinExistence type="predicted"/>
<reference evidence="2" key="2">
    <citation type="submission" date="2020-09" db="EMBL/GenBank/DDBJ databases">
        <authorList>
            <person name="Sun Q."/>
            <person name="Ohkuma M."/>
        </authorList>
    </citation>
    <scope>NUCLEOTIDE SEQUENCE</scope>
    <source>
        <strain evidence="2">JCM 13064</strain>
    </source>
</reference>
<dbReference type="Proteomes" id="UP000645217">
    <property type="component" value="Unassembled WGS sequence"/>
</dbReference>
<reference evidence="2" key="1">
    <citation type="journal article" date="2014" name="Int. J. Syst. Evol. Microbiol.">
        <title>Complete genome sequence of Corynebacterium casei LMG S-19264T (=DSM 44701T), isolated from a smear-ripened cheese.</title>
        <authorList>
            <consortium name="US DOE Joint Genome Institute (JGI-PGF)"/>
            <person name="Walter F."/>
            <person name="Albersmeier A."/>
            <person name="Kalinowski J."/>
            <person name="Ruckert C."/>
        </authorList>
    </citation>
    <scope>NUCLEOTIDE SEQUENCE</scope>
    <source>
        <strain evidence="2">JCM 13064</strain>
    </source>
</reference>
<organism evidence="2 3">
    <name type="scientific">Sphaerisporangium melleum</name>
    <dbReference type="NCBI Taxonomy" id="321316"/>
    <lineage>
        <taxon>Bacteria</taxon>
        <taxon>Bacillati</taxon>
        <taxon>Actinomycetota</taxon>
        <taxon>Actinomycetes</taxon>
        <taxon>Streptosporangiales</taxon>
        <taxon>Streptosporangiaceae</taxon>
        <taxon>Sphaerisporangium</taxon>
    </lineage>
</organism>
<keyword evidence="3" id="KW-1185">Reference proteome</keyword>
<accession>A0A917QWH4</accession>
<gene>
    <name evidence="2" type="ORF">GCM10007964_13760</name>
</gene>